<keyword evidence="20" id="KW-1185">Reference proteome</keyword>
<keyword evidence="13" id="KW-0131">Cell cycle</keyword>
<comment type="subunit">
    <text evidence="15">Homohexamer. Forms a ring that surrounds DNA.</text>
</comment>
<dbReference type="InterPro" id="IPR027417">
    <property type="entry name" value="P-loop_NTPase"/>
</dbReference>
<dbReference type="GO" id="GO:0051301">
    <property type="term" value="P:cell division"/>
    <property type="evidence" value="ECO:0007669"/>
    <property type="project" value="UniProtKB-KW"/>
</dbReference>
<dbReference type="GO" id="GO:0007059">
    <property type="term" value="P:chromosome segregation"/>
    <property type="evidence" value="ECO:0007669"/>
    <property type="project" value="UniProtKB-KW"/>
</dbReference>
<dbReference type="PANTHER" id="PTHR22683:SF41">
    <property type="entry name" value="DNA TRANSLOCASE FTSK"/>
    <property type="match status" value="1"/>
</dbReference>
<feature type="transmembrane region" description="Helical" evidence="17">
    <location>
        <begin position="170"/>
        <end position="191"/>
    </location>
</feature>
<dbReference type="SMART" id="SM00382">
    <property type="entry name" value="AAA"/>
    <property type="match status" value="1"/>
</dbReference>
<dbReference type="PANTHER" id="PTHR22683">
    <property type="entry name" value="SPORULATION PROTEIN RELATED"/>
    <property type="match status" value="1"/>
</dbReference>
<evidence type="ECO:0000256" key="13">
    <source>
        <dbReference type="ARBA" id="ARBA00023306"/>
    </source>
</evidence>
<gene>
    <name evidence="19" type="primary">ftsK</name>
    <name evidence="19" type="ORF">GCM10010960_18360</name>
</gene>
<dbReference type="InterPro" id="IPR050206">
    <property type="entry name" value="FtsK/SpoIIIE/SftA"/>
</dbReference>
<evidence type="ECO:0000256" key="11">
    <source>
        <dbReference type="ARBA" id="ARBA00023125"/>
    </source>
</evidence>
<feature type="transmembrane region" description="Helical" evidence="17">
    <location>
        <begin position="78"/>
        <end position="103"/>
    </location>
</feature>
<reference evidence="19" key="2">
    <citation type="submission" date="2020-09" db="EMBL/GenBank/DDBJ databases">
        <authorList>
            <person name="Sun Q."/>
            <person name="Zhou Y."/>
        </authorList>
    </citation>
    <scope>NUCLEOTIDE SEQUENCE</scope>
    <source>
        <strain evidence="19">CGMCC 1.12726</strain>
    </source>
</reference>
<feature type="transmembrane region" description="Helical" evidence="17">
    <location>
        <begin position="115"/>
        <end position="137"/>
    </location>
</feature>
<dbReference type="Gene3D" id="3.30.980.40">
    <property type="match status" value="1"/>
</dbReference>
<dbReference type="CDD" id="cd01127">
    <property type="entry name" value="TrwB_TraG_TraD_VirD4"/>
    <property type="match status" value="1"/>
</dbReference>
<dbReference type="SMART" id="SM00843">
    <property type="entry name" value="Ftsk_gamma"/>
    <property type="match status" value="1"/>
</dbReference>
<comment type="similarity">
    <text evidence="2">Belongs to the FtsK/SpoIIIE/SftA family.</text>
</comment>
<comment type="function">
    <text evidence="14">Essential cell division protein that coordinates cell division and chromosome segregation. The N-terminus is involved in assembly of the cell-division machinery. The C-terminus functions as a DNA motor that moves dsDNA in an ATP-dependent manner towards the dif recombination site, which is located within the replication terminus region. Translocation stops specifically at Xer-dif sites, where FtsK interacts with the Xer recombinase, allowing activation of chromosome unlinking by recombination. FtsK orienting polar sequences (KOPS) guide the direction of DNA translocation. FtsK can remove proteins from DNA as it translocates, but translocation stops specifically at XerCD-dif site, thereby preventing removal of XerC and XerD from dif.</text>
</comment>
<keyword evidence="11" id="KW-0238">DNA-binding</keyword>
<dbReference type="Gene3D" id="3.40.50.300">
    <property type="entry name" value="P-loop containing nucleotide triphosphate hydrolases"/>
    <property type="match status" value="1"/>
</dbReference>
<dbReference type="Pfam" id="PF13491">
    <property type="entry name" value="FtsK_4TM"/>
    <property type="match status" value="1"/>
</dbReference>
<proteinExistence type="inferred from homology"/>
<dbReference type="AlphaFoldDB" id="A0A917FRV6"/>
<dbReference type="SUPFAM" id="SSF46785">
    <property type="entry name" value="Winged helix' DNA-binding domain"/>
    <property type="match status" value="1"/>
</dbReference>
<dbReference type="GO" id="GO:0005886">
    <property type="term" value="C:plasma membrane"/>
    <property type="evidence" value="ECO:0007669"/>
    <property type="project" value="UniProtKB-SubCell"/>
</dbReference>
<evidence type="ECO:0000256" key="10">
    <source>
        <dbReference type="ARBA" id="ARBA00022989"/>
    </source>
</evidence>
<evidence type="ECO:0000256" key="12">
    <source>
        <dbReference type="ARBA" id="ARBA00023136"/>
    </source>
</evidence>
<keyword evidence="12 17" id="KW-0472">Membrane</keyword>
<evidence type="ECO:0000256" key="8">
    <source>
        <dbReference type="ARBA" id="ARBA00022829"/>
    </source>
</evidence>
<dbReference type="InterPro" id="IPR036390">
    <property type="entry name" value="WH_DNA-bd_sf"/>
</dbReference>
<dbReference type="GO" id="GO:0003677">
    <property type="term" value="F:DNA binding"/>
    <property type="evidence" value="ECO:0007669"/>
    <property type="project" value="UniProtKB-KW"/>
</dbReference>
<evidence type="ECO:0000256" key="7">
    <source>
        <dbReference type="ARBA" id="ARBA00022741"/>
    </source>
</evidence>
<evidence type="ECO:0000256" key="14">
    <source>
        <dbReference type="ARBA" id="ARBA00024784"/>
    </source>
</evidence>
<evidence type="ECO:0000256" key="6">
    <source>
        <dbReference type="ARBA" id="ARBA00022692"/>
    </source>
</evidence>
<sequence>MAKPTVKTASPADQQRQKLWKELALVAIAPILLYLLASLFTYATQDPGWSRTDSLDSLDGSVRNIGGLVGAYIADVSFWLFGYMAYSIPVVLAGVAWIGLFGLDSDGDGHVDFGPALRLIGIVGFLISGTGLCQLVGGPAPDLPAASGGFIGALVGKSMASLFGGLGGNLFLLSLFLLSITLATGLSWFAVMDWIGGLVLALVDKLGSTKDEAQAWSRTRALRTEREEVRKVETQRRAKREPIKIETPAPTLVEKSDRAEREQQIPLFNAGGISEIPPLSLLDDPKPQAKGYSEETLETLSRQIEFKLKDFRIDVQVVGAYPGPVVTRFEMEPAPGVKGSQISSLDKDIARGLSVKSVRVVDVIPGKSVVGLEIPNTQREMIYLSELLRSKEYDKSNSPLTIALGKDIGGRPSVADLARMPHLLVAGTTGSGKSVAVNAMVLSLLYKASAKDVRMLMIDPKMLELSVYQGIPHLLAPVVTDMKEAANGLRWCVAEMERRYKLMSAVGVRNLAGFNRKVQDAAEAGQPIMDPLFKANPELGIEPRPLETLPYIVVIIDEFADMMMIVGKKVEELIARLAQKARAAGIHLILATQRPSVDVITGLIKANIPTRVAFQVSSKIDSRTILDQSGAETLLGHGDMLYMPPGTSMPERIHGAFVSDEEVHRVVEHLKQHGGGSEYIPGVLEEVQTMGDGVVVGATGLPEASGGDESDPLYDEAVKIVTETRRASISGVQRRLKIGYNRAARLVEAMELAGIVSRPEHNGDRAVLAPPPPKD</sequence>
<dbReference type="InterPro" id="IPR041027">
    <property type="entry name" value="FtsK_alpha"/>
</dbReference>
<protein>
    <recommendedName>
        <fullName evidence="3">DNA translocase FtsK</fullName>
    </recommendedName>
</protein>
<feature type="transmembrane region" description="Helical" evidence="17">
    <location>
        <begin position="143"/>
        <end position="163"/>
    </location>
</feature>
<dbReference type="PROSITE" id="PS50901">
    <property type="entry name" value="FTSK"/>
    <property type="match status" value="1"/>
</dbReference>
<reference evidence="19" key="1">
    <citation type="journal article" date="2014" name="Int. J. Syst. Evol. Microbiol.">
        <title>Complete genome sequence of Corynebacterium casei LMG S-19264T (=DSM 44701T), isolated from a smear-ripened cheese.</title>
        <authorList>
            <consortium name="US DOE Joint Genome Institute (JGI-PGF)"/>
            <person name="Walter F."/>
            <person name="Albersmeier A."/>
            <person name="Kalinowski J."/>
            <person name="Ruckert C."/>
        </authorList>
    </citation>
    <scope>NUCLEOTIDE SEQUENCE</scope>
    <source>
        <strain evidence="19">CGMCC 1.12726</strain>
    </source>
</reference>
<keyword evidence="10 17" id="KW-1133">Transmembrane helix</keyword>
<dbReference type="RefSeq" id="WP_188450100.1">
    <property type="nucleotide sequence ID" value="NZ_BMFO01000004.1"/>
</dbReference>
<dbReference type="EMBL" id="BMFO01000004">
    <property type="protein sequence ID" value="GGF97003.1"/>
    <property type="molecule type" value="Genomic_DNA"/>
</dbReference>
<keyword evidence="5" id="KW-0132">Cell division</keyword>
<keyword evidence="8" id="KW-0159">Chromosome partition</keyword>
<keyword evidence="7 16" id="KW-0547">Nucleotide-binding</keyword>
<keyword evidence="9 16" id="KW-0067">ATP-binding</keyword>
<dbReference type="Pfam" id="PF01580">
    <property type="entry name" value="FtsK_SpoIIIE"/>
    <property type="match status" value="1"/>
</dbReference>
<dbReference type="InterPro" id="IPR002543">
    <property type="entry name" value="FtsK_dom"/>
</dbReference>
<evidence type="ECO:0000256" key="15">
    <source>
        <dbReference type="ARBA" id="ARBA00025923"/>
    </source>
</evidence>
<feature type="transmembrane region" description="Helical" evidence="17">
    <location>
        <begin position="23"/>
        <end position="43"/>
    </location>
</feature>
<evidence type="ECO:0000256" key="2">
    <source>
        <dbReference type="ARBA" id="ARBA00006474"/>
    </source>
</evidence>
<dbReference type="Pfam" id="PF17854">
    <property type="entry name" value="FtsK_alpha"/>
    <property type="match status" value="1"/>
</dbReference>
<dbReference type="InterPro" id="IPR036388">
    <property type="entry name" value="WH-like_DNA-bd_sf"/>
</dbReference>
<evidence type="ECO:0000256" key="9">
    <source>
        <dbReference type="ARBA" id="ARBA00022840"/>
    </source>
</evidence>
<dbReference type="InterPro" id="IPR018541">
    <property type="entry name" value="Ftsk_gamma"/>
</dbReference>
<evidence type="ECO:0000256" key="3">
    <source>
        <dbReference type="ARBA" id="ARBA00020887"/>
    </source>
</evidence>
<evidence type="ECO:0000256" key="4">
    <source>
        <dbReference type="ARBA" id="ARBA00022475"/>
    </source>
</evidence>
<dbReference type="InterPro" id="IPR025199">
    <property type="entry name" value="FtsK_4TM"/>
</dbReference>
<keyword evidence="4" id="KW-1003">Cell membrane</keyword>
<dbReference type="Proteomes" id="UP000632858">
    <property type="component" value="Unassembled WGS sequence"/>
</dbReference>
<name>A0A917FRV6_9GAMM</name>
<evidence type="ECO:0000256" key="17">
    <source>
        <dbReference type="SAM" id="Phobius"/>
    </source>
</evidence>
<evidence type="ECO:0000256" key="5">
    <source>
        <dbReference type="ARBA" id="ARBA00022618"/>
    </source>
</evidence>
<organism evidence="19 20">
    <name type="scientific">Arenimonas maotaiensis</name>
    <dbReference type="NCBI Taxonomy" id="1446479"/>
    <lineage>
        <taxon>Bacteria</taxon>
        <taxon>Pseudomonadati</taxon>
        <taxon>Pseudomonadota</taxon>
        <taxon>Gammaproteobacteria</taxon>
        <taxon>Lysobacterales</taxon>
        <taxon>Lysobacteraceae</taxon>
        <taxon>Arenimonas</taxon>
    </lineage>
</organism>
<dbReference type="GO" id="GO:0005524">
    <property type="term" value="F:ATP binding"/>
    <property type="evidence" value="ECO:0007669"/>
    <property type="project" value="UniProtKB-UniRule"/>
</dbReference>
<dbReference type="SUPFAM" id="SSF52540">
    <property type="entry name" value="P-loop containing nucleoside triphosphate hydrolases"/>
    <property type="match status" value="1"/>
</dbReference>
<dbReference type="FunFam" id="3.40.50.300:FF:000209">
    <property type="entry name" value="Cell division protein FtsK"/>
    <property type="match status" value="1"/>
</dbReference>
<feature type="domain" description="FtsK" evidence="18">
    <location>
        <begin position="410"/>
        <end position="623"/>
    </location>
</feature>
<accession>A0A917FRV6</accession>
<evidence type="ECO:0000256" key="1">
    <source>
        <dbReference type="ARBA" id="ARBA00004651"/>
    </source>
</evidence>
<evidence type="ECO:0000259" key="18">
    <source>
        <dbReference type="PROSITE" id="PS50901"/>
    </source>
</evidence>
<comment type="subcellular location">
    <subcellularLocation>
        <location evidence="1">Cell membrane</location>
        <topology evidence="1">Multi-pass membrane protein</topology>
    </subcellularLocation>
</comment>
<feature type="binding site" evidence="16">
    <location>
        <begin position="427"/>
        <end position="434"/>
    </location>
    <ligand>
        <name>ATP</name>
        <dbReference type="ChEBI" id="CHEBI:30616"/>
    </ligand>
</feature>
<dbReference type="Gene3D" id="1.10.10.10">
    <property type="entry name" value="Winged helix-like DNA-binding domain superfamily/Winged helix DNA-binding domain"/>
    <property type="match status" value="1"/>
</dbReference>
<evidence type="ECO:0000256" key="16">
    <source>
        <dbReference type="PROSITE-ProRule" id="PRU00289"/>
    </source>
</evidence>
<evidence type="ECO:0000313" key="20">
    <source>
        <dbReference type="Proteomes" id="UP000632858"/>
    </source>
</evidence>
<evidence type="ECO:0000313" key="19">
    <source>
        <dbReference type="EMBL" id="GGF97003.1"/>
    </source>
</evidence>
<keyword evidence="6 17" id="KW-0812">Transmembrane</keyword>
<dbReference type="Pfam" id="PF09397">
    <property type="entry name" value="FtsK_gamma"/>
    <property type="match status" value="1"/>
</dbReference>
<dbReference type="InterPro" id="IPR003593">
    <property type="entry name" value="AAA+_ATPase"/>
</dbReference>
<comment type="caution">
    <text evidence="19">The sequence shown here is derived from an EMBL/GenBank/DDBJ whole genome shotgun (WGS) entry which is preliminary data.</text>
</comment>